<evidence type="ECO:0000259" key="6">
    <source>
        <dbReference type="Pfam" id="PF00331"/>
    </source>
</evidence>
<organism evidence="7 8">
    <name type="scientific">Victivallis lenta</name>
    <dbReference type="NCBI Taxonomy" id="2606640"/>
    <lineage>
        <taxon>Bacteria</taxon>
        <taxon>Pseudomonadati</taxon>
        <taxon>Lentisphaerota</taxon>
        <taxon>Lentisphaeria</taxon>
        <taxon>Victivallales</taxon>
        <taxon>Victivallaceae</taxon>
        <taxon>Victivallis</taxon>
    </lineage>
</organism>
<dbReference type="Gene3D" id="2.60.120.260">
    <property type="entry name" value="Galactose-binding domain-like"/>
    <property type="match status" value="1"/>
</dbReference>
<feature type="region of interest" description="Disordered" evidence="4">
    <location>
        <begin position="1"/>
        <end position="21"/>
    </location>
</feature>
<evidence type="ECO:0000313" key="8">
    <source>
        <dbReference type="Proteomes" id="UP000435649"/>
    </source>
</evidence>
<protein>
    <recommendedName>
        <fullName evidence="6">GH10 domain-containing protein</fullName>
    </recommendedName>
</protein>
<dbReference type="Proteomes" id="UP000435649">
    <property type="component" value="Unassembled WGS sequence"/>
</dbReference>
<reference evidence="7 8" key="1">
    <citation type="submission" date="2019-08" db="EMBL/GenBank/DDBJ databases">
        <title>In-depth cultivation of the pig gut microbiome towards novel bacterial diversity and tailored functional studies.</title>
        <authorList>
            <person name="Wylensek D."/>
            <person name="Hitch T.C.A."/>
            <person name="Clavel T."/>
        </authorList>
    </citation>
    <scope>NUCLEOTIDE SEQUENCE [LARGE SCALE GENOMIC DNA]</scope>
    <source>
        <strain evidence="7 8">BBE-744-WT-12</strain>
    </source>
</reference>
<feature type="transmembrane region" description="Helical" evidence="5">
    <location>
        <begin position="54"/>
        <end position="73"/>
    </location>
</feature>
<keyword evidence="8" id="KW-1185">Reference proteome</keyword>
<dbReference type="EMBL" id="VUNS01000003">
    <property type="protein sequence ID" value="MST96339.1"/>
    <property type="molecule type" value="Genomic_DNA"/>
</dbReference>
<dbReference type="AlphaFoldDB" id="A0A844G1F5"/>
<dbReference type="SUPFAM" id="SSF51445">
    <property type="entry name" value="(Trans)glycosidases"/>
    <property type="match status" value="1"/>
</dbReference>
<dbReference type="PANTHER" id="PTHR12631:SF10">
    <property type="entry name" value="BETA-XYLOSIDASE-LIKE PROTEIN-RELATED"/>
    <property type="match status" value="1"/>
</dbReference>
<dbReference type="InterPro" id="IPR017853">
    <property type="entry name" value="GH"/>
</dbReference>
<evidence type="ECO:0000256" key="1">
    <source>
        <dbReference type="ARBA" id="ARBA00022801"/>
    </source>
</evidence>
<evidence type="ECO:0000256" key="4">
    <source>
        <dbReference type="SAM" id="MobiDB-lite"/>
    </source>
</evidence>
<evidence type="ECO:0000256" key="3">
    <source>
        <dbReference type="ARBA" id="ARBA00023326"/>
    </source>
</evidence>
<dbReference type="InterPro" id="IPR051923">
    <property type="entry name" value="Glycosyl_Hydrolase_39"/>
</dbReference>
<gene>
    <name evidence="7" type="ORF">FYJ85_04655</name>
</gene>
<keyword evidence="5" id="KW-0812">Transmembrane</keyword>
<keyword evidence="3" id="KW-0624">Polysaccharide degradation</keyword>
<feature type="domain" description="GH10" evidence="6">
    <location>
        <begin position="406"/>
        <end position="538"/>
    </location>
</feature>
<sequence>MWPGRNPRAPANTRRNSCSIPAGLRSTARGWTAATATTKANGSATTEYFKMRKLILIGVCLAAAVLSAGEPLYKGKFREFPVPGTIAAAAGTVELTLNPAKPASEFENEWAFAFSMVPAIEGEEAARTLLGICISSGENGQRALLGVARSGKQTARVSGPREQIFVKGRPVNVALSWGEAGLILSVDGRELSQAPFSGKLSPMPGSFSVSAGPPFFASAIRVSARQLQGAELDSTPDTPFPPGESTTLLADLRSGKTELLTAAGQSGATLLPVWSFDDSLSLPGEKAVLRLSGANFSDTEQDFLLRLTGRETDGAALPEVRETIRIPARTRQKEFQIELPVRTPGHYSFTLECGGERYVFSHAELNRPDEELPDGRFADYIGHHLFDLPHVLAKTGIRNSRSDAFHWFIVEPEKGQFDWRWSDAIVERNREAGIRMLGILGSPPVWAADSAIVPTHKNADMSARRKPADPDDWERYVRAVAERYRGKVAAWEIWNEVDWHPPAPAASFSGSTADYLELLKRAHRAIRSADPEAKILVSGFGYGAACDNAMPFELLTLGAASYCDFYNVHSYQGLKGIAELKRAVEQARPGMKLWQTEQMWHTIADPAMQAKLTAAIQFWFIEEGFEKYFSFGEDFFFSHQTLSPIPSLPALAFAQAMLRKCDRYTGQVTQTPLDLRHGFRRTDGSILTVLGRTAATAVWELEGEVDAVYDLYGREVKFSGASGKYRTLRPTEIIYVVSRQKLTGFKEIAETTNFCPNYSFEEISGDVATGGLKNAAAMQWQLRDRQFDPQGRIAVTTDAATGNYALELTSSGAGRVYAFFDARVPGPERCLFSGSFKNTGAKPVSPYFDVFDRNSGYFKRYHTAPVAPGDGFVRRSVEVEIPASDATLVFCVGIERPGTLVMDDIALERVSNTPIPGCTPLPLPAGAPRASLGEKHVGTEELGKALHGKELIHRIPFRFSSAPVLLSAAAWKGIHGSRLTLPVDVRPEKLFLLLTAAYVPEQAETLGRVHFVRRDGSRTSPAELCNKRELRDWFLAADSRGIPPAFRFVTPRMLEYGLFLVEIDNPDPTADIAAVELEATGESLLILAGASLLAK</sequence>
<keyword evidence="5" id="KW-0472">Membrane</keyword>
<dbReference type="GO" id="GO:0000272">
    <property type="term" value="P:polysaccharide catabolic process"/>
    <property type="evidence" value="ECO:0007669"/>
    <property type="project" value="UniProtKB-KW"/>
</dbReference>
<dbReference type="PANTHER" id="PTHR12631">
    <property type="entry name" value="ALPHA-L-IDURONIDASE"/>
    <property type="match status" value="1"/>
</dbReference>
<dbReference type="GO" id="GO:0004553">
    <property type="term" value="F:hydrolase activity, hydrolyzing O-glycosyl compounds"/>
    <property type="evidence" value="ECO:0007669"/>
    <property type="project" value="InterPro"/>
</dbReference>
<dbReference type="InterPro" id="IPR001000">
    <property type="entry name" value="GH10_dom"/>
</dbReference>
<evidence type="ECO:0000256" key="5">
    <source>
        <dbReference type="SAM" id="Phobius"/>
    </source>
</evidence>
<accession>A0A844G1F5</accession>
<comment type="caution">
    <text evidence="7">The sequence shown here is derived from an EMBL/GenBank/DDBJ whole genome shotgun (WGS) entry which is preliminary data.</text>
</comment>
<proteinExistence type="predicted"/>
<keyword evidence="5" id="KW-1133">Transmembrane helix</keyword>
<evidence type="ECO:0000256" key="2">
    <source>
        <dbReference type="ARBA" id="ARBA00023277"/>
    </source>
</evidence>
<evidence type="ECO:0000313" key="7">
    <source>
        <dbReference type="EMBL" id="MST96339.1"/>
    </source>
</evidence>
<name>A0A844G1F5_9BACT</name>
<dbReference type="Pfam" id="PF00331">
    <property type="entry name" value="Glyco_hydro_10"/>
    <property type="match status" value="1"/>
</dbReference>
<dbReference type="Gene3D" id="3.20.20.80">
    <property type="entry name" value="Glycosidases"/>
    <property type="match status" value="1"/>
</dbReference>
<keyword evidence="1" id="KW-0378">Hydrolase</keyword>
<keyword evidence="2" id="KW-0119">Carbohydrate metabolism</keyword>
<feature type="compositionally biased region" description="Low complexity" evidence="4">
    <location>
        <begin position="1"/>
        <end position="16"/>
    </location>
</feature>